<evidence type="ECO:0000256" key="2">
    <source>
        <dbReference type="ARBA" id="ARBA00009892"/>
    </source>
</evidence>
<evidence type="ECO:0000313" key="5">
    <source>
        <dbReference type="Proteomes" id="UP000245207"/>
    </source>
</evidence>
<evidence type="ECO:0000256" key="1">
    <source>
        <dbReference type="ARBA" id="ARBA00001911"/>
    </source>
</evidence>
<dbReference type="InterPro" id="IPR029035">
    <property type="entry name" value="DHS-like_NAD/FAD-binding_dom"/>
</dbReference>
<comment type="cofactor">
    <cofactor evidence="1">
        <name>NAD(+)</name>
        <dbReference type="ChEBI" id="CHEBI:57540"/>
    </cofactor>
</comment>
<dbReference type="SUPFAM" id="SSF52467">
    <property type="entry name" value="DHS-like NAD/FAD-binding domain"/>
    <property type="match status" value="1"/>
</dbReference>
<keyword evidence="4" id="KW-0547">Nucleotide-binding</keyword>
<dbReference type="GO" id="GO:0004386">
    <property type="term" value="F:helicase activity"/>
    <property type="evidence" value="ECO:0007669"/>
    <property type="project" value="UniProtKB-KW"/>
</dbReference>
<dbReference type="Gene3D" id="3.40.910.10">
    <property type="entry name" value="Deoxyhypusine synthase"/>
    <property type="match status" value="1"/>
</dbReference>
<dbReference type="GO" id="GO:0005737">
    <property type="term" value="C:cytoplasm"/>
    <property type="evidence" value="ECO:0007669"/>
    <property type="project" value="TreeGrafter"/>
</dbReference>
<evidence type="ECO:0000256" key="3">
    <source>
        <dbReference type="ARBA" id="ARBA00023027"/>
    </source>
</evidence>
<dbReference type="PANTHER" id="PTHR11703">
    <property type="entry name" value="DEOXYHYPUSINE SYNTHASE"/>
    <property type="match status" value="1"/>
</dbReference>
<gene>
    <name evidence="4" type="ORF">CTI12_AA410130</name>
</gene>
<keyword evidence="5" id="KW-1185">Reference proteome</keyword>
<comment type="similarity">
    <text evidence="2">Belongs to the deoxyhypusine synthase family.</text>
</comment>
<keyword evidence="4" id="KW-0067">ATP-binding</keyword>
<keyword evidence="4" id="KW-0378">Hydrolase</keyword>
<dbReference type="GO" id="GO:0003677">
    <property type="term" value="F:DNA binding"/>
    <property type="evidence" value="ECO:0007669"/>
    <property type="project" value="UniProtKB-KW"/>
</dbReference>
<reference evidence="4 5" key="1">
    <citation type="journal article" date="2018" name="Mol. Plant">
        <title>The genome of Artemisia annua provides insight into the evolution of Asteraceae family and artemisinin biosynthesis.</title>
        <authorList>
            <person name="Shen Q."/>
            <person name="Zhang L."/>
            <person name="Liao Z."/>
            <person name="Wang S."/>
            <person name="Yan T."/>
            <person name="Shi P."/>
            <person name="Liu M."/>
            <person name="Fu X."/>
            <person name="Pan Q."/>
            <person name="Wang Y."/>
            <person name="Lv Z."/>
            <person name="Lu X."/>
            <person name="Zhang F."/>
            <person name="Jiang W."/>
            <person name="Ma Y."/>
            <person name="Chen M."/>
            <person name="Hao X."/>
            <person name="Li L."/>
            <person name="Tang Y."/>
            <person name="Lv G."/>
            <person name="Zhou Y."/>
            <person name="Sun X."/>
            <person name="Brodelius P.E."/>
            <person name="Rose J.K.C."/>
            <person name="Tang K."/>
        </authorList>
    </citation>
    <scope>NUCLEOTIDE SEQUENCE [LARGE SCALE GENOMIC DNA]</scope>
    <source>
        <strain evidence="5">cv. Huhao1</strain>
        <tissue evidence="4">Leaf</tissue>
    </source>
</reference>
<dbReference type="OrthoDB" id="1700653at2759"/>
<dbReference type="InterPro" id="IPR036982">
    <property type="entry name" value="Deoxyhypusine_synthase_sf"/>
</dbReference>
<comment type="caution">
    <text evidence="4">The sequence shown here is derived from an EMBL/GenBank/DDBJ whole genome shotgun (WGS) entry which is preliminary data.</text>
</comment>
<evidence type="ECO:0000313" key="4">
    <source>
        <dbReference type="EMBL" id="PWA57356.1"/>
    </source>
</evidence>
<keyword evidence="3" id="KW-0520">NAD</keyword>
<dbReference type="STRING" id="35608.A0A2U1M7Y8"/>
<dbReference type="EMBL" id="PKPP01006189">
    <property type="protein sequence ID" value="PWA57356.1"/>
    <property type="molecule type" value="Genomic_DNA"/>
</dbReference>
<dbReference type="InterPro" id="IPR002773">
    <property type="entry name" value="Deoxyhypusine_synthase"/>
</dbReference>
<dbReference type="PANTHER" id="PTHR11703:SF0">
    <property type="entry name" value="DEOXYHYPUSINE SYNTHASE"/>
    <property type="match status" value="1"/>
</dbReference>
<accession>A0A2U1M7Y8</accession>
<keyword evidence="4" id="KW-0238">DNA-binding</keyword>
<protein>
    <submittedName>
        <fullName evidence="4">RAD3-like DNA-binding helicase protein</fullName>
    </submittedName>
</protein>
<keyword evidence="4" id="KW-0347">Helicase</keyword>
<dbReference type="Proteomes" id="UP000245207">
    <property type="component" value="Unassembled WGS sequence"/>
</dbReference>
<proteinExistence type="inferred from homology"/>
<sequence length="304" mass="33660">MGLVSLDNSKDGDTGEEISKDMEINSKSWVTFDSYCMGSEIITGNKIQEEILELVNSSLEGYFQRFRNLLGPGNRRHIQALMILTLAFMQALCDKDNATLVDSSVNEELNATKSGPDCSLRINEFVFSLDIDNINLVKLLQYIKDSNMIHKVSGYGDKSLSLQNNTTSILSSFRALAGMLLSLTNGDSDGRIILSRKKPTDSGQHGGYIKYVMLTGEKIFHEQSESLEGTCASIKGYDFNNGINYSELLKSLVSTGFQASNLGDAIDTVNQMAEIEDVCRLRPSNKKAYKRNVVCKSSTIRNIQ</sequence>
<dbReference type="GO" id="GO:0034038">
    <property type="term" value="F:deoxyhypusine synthase activity"/>
    <property type="evidence" value="ECO:0007669"/>
    <property type="project" value="TreeGrafter"/>
</dbReference>
<organism evidence="4 5">
    <name type="scientific">Artemisia annua</name>
    <name type="common">Sweet wormwood</name>
    <dbReference type="NCBI Taxonomy" id="35608"/>
    <lineage>
        <taxon>Eukaryota</taxon>
        <taxon>Viridiplantae</taxon>
        <taxon>Streptophyta</taxon>
        <taxon>Embryophyta</taxon>
        <taxon>Tracheophyta</taxon>
        <taxon>Spermatophyta</taxon>
        <taxon>Magnoliopsida</taxon>
        <taxon>eudicotyledons</taxon>
        <taxon>Gunneridae</taxon>
        <taxon>Pentapetalae</taxon>
        <taxon>asterids</taxon>
        <taxon>campanulids</taxon>
        <taxon>Asterales</taxon>
        <taxon>Asteraceae</taxon>
        <taxon>Asteroideae</taxon>
        <taxon>Anthemideae</taxon>
        <taxon>Artemisiinae</taxon>
        <taxon>Artemisia</taxon>
    </lineage>
</organism>
<dbReference type="AlphaFoldDB" id="A0A2U1M7Y8"/>
<name>A0A2U1M7Y8_ARTAN</name>